<sequence>MNSAATRSNDMTTIEMAQEIAVGFGGEMVEANELEVRFTIEMNAVEDVIAEVACYEGLHVTHHGNGLVAIYIHLNY</sequence>
<gene>
    <name evidence="1" type="ORF">MM171A00145_0031</name>
</gene>
<proteinExistence type="predicted"/>
<protein>
    <submittedName>
        <fullName evidence="1">Uncharacterized protein</fullName>
    </submittedName>
</protein>
<organism evidence="1">
    <name type="scientific">viral metagenome</name>
    <dbReference type="NCBI Taxonomy" id="1070528"/>
    <lineage>
        <taxon>unclassified sequences</taxon>
        <taxon>metagenomes</taxon>
        <taxon>organismal metagenomes</taxon>
    </lineage>
</organism>
<evidence type="ECO:0000313" key="1">
    <source>
        <dbReference type="EMBL" id="QJB01094.1"/>
    </source>
</evidence>
<name>A0A6M3M1X7_9ZZZZ</name>
<reference evidence="1" key="1">
    <citation type="submission" date="2020-03" db="EMBL/GenBank/DDBJ databases">
        <title>The deep terrestrial virosphere.</title>
        <authorList>
            <person name="Holmfeldt K."/>
            <person name="Nilsson E."/>
            <person name="Simone D."/>
            <person name="Lopez-Fernandez M."/>
            <person name="Wu X."/>
            <person name="de Brujin I."/>
            <person name="Lundin D."/>
            <person name="Andersson A."/>
            <person name="Bertilsson S."/>
            <person name="Dopson M."/>
        </authorList>
    </citation>
    <scope>NUCLEOTIDE SEQUENCE</scope>
    <source>
        <strain evidence="1">MM171A00145</strain>
    </source>
</reference>
<accession>A0A6M3M1X7</accession>
<dbReference type="EMBL" id="MT143705">
    <property type="protein sequence ID" value="QJB01094.1"/>
    <property type="molecule type" value="Genomic_DNA"/>
</dbReference>
<dbReference type="AlphaFoldDB" id="A0A6M3M1X7"/>